<keyword evidence="2" id="KW-1185">Reference proteome</keyword>
<organism evidence="1 2">
    <name type="scientific">Dreissena polymorpha</name>
    <name type="common">Zebra mussel</name>
    <name type="synonym">Mytilus polymorpha</name>
    <dbReference type="NCBI Taxonomy" id="45954"/>
    <lineage>
        <taxon>Eukaryota</taxon>
        <taxon>Metazoa</taxon>
        <taxon>Spiralia</taxon>
        <taxon>Lophotrochozoa</taxon>
        <taxon>Mollusca</taxon>
        <taxon>Bivalvia</taxon>
        <taxon>Autobranchia</taxon>
        <taxon>Heteroconchia</taxon>
        <taxon>Euheterodonta</taxon>
        <taxon>Imparidentia</taxon>
        <taxon>Neoheterodontei</taxon>
        <taxon>Myida</taxon>
        <taxon>Dreissenoidea</taxon>
        <taxon>Dreissenidae</taxon>
        <taxon>Dreissena</taxon>
    </lineage>
</organism>
<evidence type="ECO:0000313" key="1">
    <source>
        <dbReference type="EMBL" id="KAH3700364.1"/>
    </source>
</evidence>
<name>A0A9D3YGV4_DREPO</name>
<sequence>MAVGKGLRWSLSYNSETLRDQLYHAAEQRSSNQCFTSQQAQALQQECTTEMGVIHTEEDFEDIGTIDQLIISEHFV</sequence>
<proteinExistence type="predicted"/>
<reference evidence="1" key="1">
    <citation type="journal article" date="2019" name="bioRxiv">
        <title>The Genome of the Zebra Mussel, Dreissena polymorpha: A Resource for Invasive Species Research.</title>
        <authorList>
            <person name="McCartney M.A."/>
            <person name="Auch B."/>
            <person name="Kono T."/>
            <person name="Mallez S."/>
            <person name="Zhang Y."/>
            <person name="Obille A."/>
            <person name="Becker A."/>
            <person name="Abrahante J.E."/>
            <person name="Garbe J."/>
            <person name="Badalamenti J.P."/>
            <person name="Herman A."/>
            <person name="Mangelson H."/>
            <person name="Liachko I."/>
            <person name="Sullivan S."/>
            <person name="Sone E.D."/>
            <person name="Koren S."/>
            <person name="Silverstein K.A.T."/>
            <person name="Beckman K.B."/>
            <person name="Gohl D.M."/>
        </authorList>
    </citation>
    <scope>NUCLEOTIDE SEQUENCE</scope>
    <source>
        <strain evidence="1">Duluth1</strain>
        <tissue evidence="1">Whole animal</tissue>
    </source>
</reference>
<protein>
    <submittedName>
        <fullName evidence="1">Uncharacterized protein</fullName>
    </submittedName>
</protein>
<evidence type="ECO:0000313" key="2">
    <source>
        <dbReference type="Proteomes" id="UP000828390"/>
    </source>
</evidence>
<reference evidence="1" key="2">
    <citation type="submission" date="2020-11" db="EMBL/GenBank/DDBJ databases">
        <authorList>
            <person name="McCartney M.A."/>
            <person name="Auch B."/>
            <person name="Kono T."/>
            <person name="Mallez S."/>
            <person name="Becker A."/>
            <person name="Gohl D.M."/>
            <person name="Silverstein K.A.T."/>
            <person name="Koren S."/>
            <person name="Bechman K.B."/>
            <person name="Herman A."/>
            <person name="Abrahante J.E."/>
            <person name="Garbe J."/>
        </authorList>
    </citation>
    <scope>NUCLEOTIDE SEQUENCE</scope>
    <source>
        <strain evidence="1">Duluth1</strain>
        <tissue evidence="1">Whole animal</tissue>
    </source>
</reference>
<dbReference type="EMBL" id="JAIWYP010000015">
    <property type="protein sequence ID" value="KAH3700364.1"/>
    <property type="molecule type" value="Genomic_DNA"/>
</dbReference>
<dbReference type="AlphaFoldDB" id="A0A9D3YGV4"/>
<accession>A0A9D3YGV4</accession>
<gene>
    <name evidence="1" type="ORF">DPMN_075340</name>
</gene>
<comment type="caution">
    <text evidence="1">The sequence shown here is derived from an EMBL/GenBank/DDBJ whole genome shotgun (WGS) entry which is preliminary data.</text>
</comment>
<dbReference type="Proteomes" id="UP000828390">
    <property type="component" value="Unassembled WGS sequence"/>
</dbReference>